<dbReference type="RefSeq" id="WP_035191645.1">
    <property type="nucleotide sequence ID" value="NZ_CCCS020000017.1"/>
</dbReference>
<organism evidence="1">
    <name type="scientific">Acidithiobacillus ferrivorans</name>
    <dbReference type="NCBI Taxonomy" id="160808"/>
    <lineage>
        <taxon>Bacteria</taxon>
        <taxon>Pseudomonadati</taxon>
        <taxon>Pseudomonadota</taxon>
        <taxon>Acidithiobacillia</taxon>
        <taxon>Acidithiobacillales</taxon>
        <taxon>Acidithiobacillaceae</taxon>
        <taxon>Acidithiobacillus</taxon>
    </lineage>
</organism>
<protein>
    <submittedName>
        <fullName evidence="1">Uncharacterized protein</fullName>
    </submittedName>
</protein>
<proteinExistence type="predicted"/>
<evidence type="ECO:0000313" key="2">
    <source>
        <dbReference type="EMBL" id="SMH64908.1"/>
    </source>
</evidence>
<accession>A0A060ULK6</accession>
<dbReference type="Proteomes" id="UP000193925">
    <property type="component" value="Chromosome AFERRI"/>
</dbReference>
<dbReference type="AlphaFoldDB" id="A0A060ULK6"/>
<gene>
    <name evidence="2" type="ORF">AFERRI_10942</name>
    <name evidence="1" type="ORF">AFERRI_240070</name>
</gene>
<evidence type="ECO:0000313" key="3">
    <source>
        <dbReference type="Proteomes" id="UP000193925"/>
    </source>
</evidence>
<sequence>MHTAIAERSVVTTARETCPNHQNTETSDDDTRKKARFTQVTRNTNTVSVIVSDQPIPQPRVEVSMSLFGDEWSLPEITPVEKRTRGNYAIKVVDEEIEAAQFRYVAVLNGLRAWDSDEVEWLHEILLDETNREMREAIEDGDTASIQEKLAWYEDMTWRPFSFPVCCAIAGADPKEVLHGIHQGLTELSPMLH</sequence>
<reference evidence="2 3" key="3">
    <citation type="submission" date="2017-03" db="EMBL/GenBank/DDBJ databases">
        <authorList>
            <person name="Regsiter A."/>
            <person name="William W."/>
        </authorList>
    </citation>
    <scope>NUCLEOTIDE SEQUENCE [LARGE SCALE GENOMIC DNA]</scope>
    <source>
        <strain evidence="2">PRJEB5721</strain>
    </source>
</reference>
<dbReference type="EMBL" id="CCCS020000017">
    <property type="protein sequence ID" value="CDQ09236.1"/>
    <property type="molecule type" value="Genomic_DNA"/>
</dbReference>
<dbReference type="EMBL" id="LT841305">
    <property type="protein sequence ID" value="SMH64908.1"/>
    <property type="molecule type" value="Genomic_DNA"/>
</dbReference>
<reference evidence="1" key="1">
    <citation type="submission" date="2014-03" db="EMBL/GenBank/DDBJ databases">
        <authorList>
            <person name="Genoscope - CEA"/>
        </authorList>
    </citation>
    <scope>NUCLEOTIDE SEQUENCE [LARGE SCALE GENOMIC DNA]</scope>
    <source>
        <strain evidence="1">CF27</strain>
    </source>
</reference>
<evidence type="ECO:0000313" key="1">
    <source>
        <dbReference type="EMBL" id="CDQ09236.1"/>
    </source>
</evidence>
<reference evidence="1" key="2">
    <citation type="submission" date="2014-07" db="EMBL/GenBank/DDBJ databases">
        <title>Initial genome analysis of the psychrotolerant acidophile Acidithiobacillus ferrivorans CF27: insights into iron and sulfur oxidation pathways and into biofilm formation.</title>
        <authorList>
            <person name="Talla E."/>
            <person name="Hedrich S."/>
            <person name="Mangenot S."/>
            <person name="Ji B."/>
            <person name="Johnson D.B."/>
            <person name="Barbe V."/>
            <person name="Bonnefoy V."/>
        </authorList>
    </citation>
    <scope>NUCLEOTIDE SEQUENCE [LARGE SCALE GENOMIC DNA]</scope>
    <source>
        <strain evidence="1">CF27</strain>
    </source>
</reference>
<keyword evidence="3" id="KW-1185">Reference proteome</keyword>
<name>A0A060ULK6_9PROT</name>